<dbReference type="EMBL" id="JACHVA010000082">
    <property type="protein sequence ID" value="MBC2602228.1"/>
    <property type="molecule type" value="Genomic_DNA"/>
</dbReference>
<name>A0A7X1AYA5_9BACT</name>
<keyword evidence="2" id="KW-0560">Oxidoreductase</keyword>
<dbReference type="Pfam" id="PF13561">
    <property type="entry name" value="adh_short_C2"/>
    <property type="match status" value="1"/>
</dbReference>
<dbReference type="SUPFAM" id="SSF51735">
    <property type="entry name" value="NAD(P)-binding Rossmann-fold domains"/>
    <property type="match status" value="1"/>
</dbReference>
<dbReference type="CDD" id="cd05233">
    <property type="entry name" value="SDR_c"/>
    <property type="match status" value="1"/>
</dbReference>
<dbReference type="GO" id="GO:0016491">
    <property type="term" value="F:oxidoreductase activity"/>
    <property type="evidence" value="ECO:0007669"/>
    <property type="project" value="UniProtKB-KW"/>
</dbReference>
<organism evidence="3 4">
    <name type="scientific">Puniceicoccus vermicola</name>
    <dbReference type="NCBI Taxonomy" id="388746"/>
    <lineage>
        <taxon>Bacteria</taxon>
        <taxon>Pseudomonadati</taxon>
        <taxon>Verrucomicrobiota</taxon>
        <taxon>Opitutia</taxon>
        <taxon>Puniceicoccales</taxon>
        <taxon>Puniceicoccaceae</taxon>
        <taxon>Puniceicoccus</taxon>
    </lineage>
</organism>
<comment type="caution">
    <text evidence="3">The sequence shown here is derived from an EMBL/GenBank/DDBJ whole genome shotgun (WGS) entry which is preliminary data.</text>
</comment>
<dbReference type="InterPro" id="IPR036291">
    <property type="entry name" value="NAD(P)-bd_dom_sf"/>
</dbReference>
<dbReference type="PRINTS" id="PR00081">
    <property type="entry name" value="GDHRDH"/>
</dbReference>
<evidence type="ECO:0000313" key="4">
    <source>
        <dbReference type="Proteomes" id="UP000525652"/>
    </source>
</evidence>
<dbReference type="InterPro" id="IPR051122">
    <property type="entry name" value="SDR_DHRS6-like"/>
</dbReference>
<evidence type="ECO:0000256" key="2">
    <source>
        <dbReference type="ARBA" id="ARBA00023002"/>
    </source>
</evidence>
<gene>
    <name evidence="3" type="ORF">H5P30_10605</name>
</gene>
<sequence length="254" mass="27130">MADENEPHRVILIAGVTGGIGSDLAARCAEAGWEVAGFSRSAENLEALREKIPELTCFEANACESNAVQGVVDKVMEKFGRVDAYVHCVGSFLLKPAHSCSDEEFGETLMLNLNSAFFGLRAVVRPMMKGDGGAITLISSVAAMAGMPSHEAIAAAKGGINGLVRSAASTYANKGIRVNAVAPGMVESNLSKPLLGSEQSRNMAISMHPLVSFLRPAGDLLWFRGCRVDTMTRPIVILMTMRLSGCVSQWRWGR</sequence>
<protein>
    <submittedName>
        <fullName evidence="3">SDR family oxidoreductase</fullName>
    </submittedName>
</protein>
<comment type="similarity">
    <text evidence="1">Belongs to the short-chain dehydrogenases/reductases (SDR) family.</text>
</comment>
<accession>A0A7X1AYA5</accession>
<dbReference type="Proteomes" id="UP000525652">
    <property type="component" value="Unassembled WGS sequence"/>
</dbReference>
<dbReference type="PANTHER" id="PTHR43477:SF1">
    <property type="entry name" value="DIHYDROANTICAPSIN 7-DEHYDROGENASE"/>
    <property type="match status" value="1"/>
</dbReference>
<dbReference type="PANTHER" id="PTHR43477">
    <property type="entry name" value="DIHYDROANTICAPSIN 7-DEHYDROGENASE"/>
    <property type="match status" value="1"/>
</dbReference>
<evidence type="ECO:0000313" key="3">
    <source>
        <dbReference type="EMBL" id="MBC2602228.1"/>
    </source>
</evidence>
<keyword evidence="4" id="KW-1185">Reference proteome</keyword>
<dbReference type="Gene3D" id="3.40.50.720">
    <property type="entry name" value="NAD(P)-binding Rossmann-like Domain"/>
    <property type="match status" value="1"/>
</dbReference>
<dbReference type="RefSeq" id="WP_185692922.1">
    <property type="nucleotide sequence ID" value="NZ_JACHVA010000082.1"/>
</dbReference>
<dbReference type="InterPro" id="IPR002347">
    <property type="entry name" value="SDR_fam"/>
</dbReference>
<dbReference type="AlphaFoldDB" id="A0A7X1AYA5"/>
<evidence type="ECO:0000256" key="1">
    <source>
        <dbReference type="ARBA" id="ARBA00006484"/>
    </source>
</evidence>
<proteinExistence type="inferred from homology"/>
<reference evidence="3 4" key="1">
    <citation type="submission" date="2020-07" db="EMBL/GenBank/DDBJ databases">
        <authorList>
            <person name="Feng X."/>
        </authorList>
    </citation>
    <scope>NUCLEOTIDE SEQUENCE [LARGE SCALE GENOMIC DNA]</scope>
    <source>
        <strain evidence="3 4">JCM14086</strain>
    </source>
</reference>